<gene>
    <name evidence="2" type="ORF">MENT_LOCUS40710</name>
</gene>
<dbReference type="Proteomes" id="UP000580250">
    <property type="component" value="Unassembled WGS sequence"/>
</dbReference>
<evidence type="ECO:0000313" key="2">
    <source>
        <dbReference type="EMBL" id="CAD2188084.1"/>
    </source>
</evidence>
<feature type="region of interest" description="Disordered" evidence="1">
    <location>
        <begin position="1"/>
        <end position="24"/>
    </location>
</feature>
<feature type="compositionally biased region" description="Basic and acidic residues" evidence="1">
    <location>
        <begin position="54"/>
        <end position="78"/>
    </location>
</feature>
<feature type="compositionally biased region" description="Basic residues" evidence="1">
    <location>
        <begin position="79"/>
        <end position="89"/>
    </location>
</feature>
<accession>A0A6V7WM35</accession>
<dbReference type="EMBL" id="CAJEWN010000672">
    <property type="protein sequence ID" value="CAD2188084.1"/>
    <property type="molecule type" value="Genomic_DNA"/>
</dbReference>
<comment type="caution">
    <text evidence="2">The sequence shown here is derived from an EMBL/GenBank/DDBJ whole genome shotgun (WGS) entry which is preliminary data.</text>
</comment>
<feature type="region of interest" description="Disordered" evidence="1">
    <location>
        <begin position="54"/>
        <end position="92"/>
    </location>
</feature>
<evidence type="ECO:0000313" key="3">
    <source>
        <dbReference type="Proteomes" id="UP000580250"/>
    </source>
</evidence>
<protein>
    <submittedName>
        <fullName evidence="2">Uncharacterized protein</fullName>
    </submittedName>
</protein>
<evidence type="ECO:0000256" key="1">
    <source>
        <dbReference type="SAM" id="MobiDB-lite"/>
    </source>
</evidence>
<organism evidence="2 3">
    <name type="scientific">Meloidogyne enterolobii</name>
    <name type="common">Root-knot nematode worm</name>
    <name type="synonym">Meloidogyne mayaguensis</name>
    <dbReference type="NCBI Taxonomy" id="390850"/>
    <lineage>
        <taxon>Eukaryota</taxon>
        <taxon>Metazoa</taxon>
        <taxon>Ecdysozoa</taxon>
        <taxon>Nematoda</taxon>
        <taxon>Chromadorea</taxon>
        <taxon>Rhabditida</taxon>
        <taxon>Tylenchina</taxon>
        <taxon>Tylenchomorpha</taxon>
        <taxon>Tylenchoidea</taxon>
        <taxon>Meloidogynidae</taxon>
        <taxon>Meloidogyninae</taxon>
        <taxon>Meloidogyne</taxon>
    </lineage>
</organism>
<reference evidence="2 3" key="1">
    <citation type="submission" date="2020-08" db="EMBL/GenBank/DDBJ databases">
        <authorList>
            <person name="Koutsovoulos G."/>
            <person name="Danchin GJ E."/>
        </authorList>
    </citation>
    <scope>NUCLEOTIDE SEQUENCE [LARGE SCALE GENOMIC DNA]</scope>
</reference>
<name>A0A6V7WM35_MELEN</name>
<sequence length="196" mass="21527">MKKRIEKLEEMMMEDRRQNKEKNEKLEKEIEDLKKDVKEIKIDVEMLKNWKEMVEQQKEEAREQAKEDKGCGGDEGKKGKGGKKGKPKGRGLAGKVQGGIDGFIEDAENMVKQKGVGMVKKGLKKTIDTLETACMVKTVGLGAPLCSLAADGLGELADFGVGQLCKLVDVGIDKVKEVGEKALTGIKDTFSGLLSW</sequence>
<dbReference type="AlphaFoldDB" id="A0A6V7WM35"/>
<proteinExistence type="predicted"/>